<name>G0ER24_CUPNN</name>
<reference evidence="4 5" key="1">
    <citation type="journal article" date="2011" name="J. Bacteriol.">
        <title>Complete genome sequence of the type strain Cupriavidus necator N-1.</title>
        <authorList>
            <person name="Poehlein A."/>
            <person name="Kusian B."/>
            <person name="Friedrich B."/>
            <person name="Daniel R."/>
            <person name="Bowien B."/>
        </authorList>
    </citation>
    <scope>NUCLEOTIDE SEQUENCE [LARGE SCALE GENOMIC DNA]</scope>
    <source>
        <strain evidence="5">ATCC 43291 / DSM 13513 / CCUG 52238 / LMG 8453 / N-1</strain>
    </source>
</reference>
<protein>
    <submittedName>
        <fullName evidence="4">Terminase GpA</fullName>
    </submittedName>
</protein>
<dbReference type="HAMAP" id="MF_04144">
    <property type="entry name" value="TERL_LAMBDA"/>
    <property type="match status" value="1"/>
</dbReference>
<feature type="domain" description="Phage terminase large subunit GpA ATPase" evidence="2">
    <location>
        <begin position="45"/>
        <end position="289"/>
    </location>
</feature>
<dbReference type="PANTHER" id="PTHR34413:SF2">
    <property type="entry name" value="PROPHAGE TAIL FIBER ASSEMBLY PROTEIN HOMOLOG TFAE-RELATED"/>
    <property type="match status" value="1"/>
</dbReference>
<dbReference type="KEGG" id="cnc:CNE_1c11870"/>
<dbReference type="Pfam" id="PF05876">
    <property type="entry name" value="GpA_ATPase"/>
    <property type="match status" value="1"/>
</dbReference>
<dbReference type="Proteomes" id="UP000006798">
    <property type="component" value="Chromosome 1"/>
</dbReference>
<dbReference type="AlphaFoldDB" id="G0ER24"/>
<sequence>MDLSEIQKAITKGLSALAAPTPMSLSSWAAEHFYLSAESSYVEQKWQAFPYQVAILDAMSNDDIEEVVFIKSARVGYTKMILAAMGYFAHHKRRNQAVWQPTDEDADDFVKTEVDTMLRDVAAMATVFPAFMQRSKDNTMRKKGFLGSTLHIRGGKAAKNYRRLSVDVIYLDELDGFDSDVEKEGSPVVLSRKRIEGATFPKQILGSTPKLKGFSLIEGRSEQAEQRFSFRVPCPHCGGEHVVRWGGKDKPFGFKWQGDDPGTVLHYCPLCGEGYSQADYLTVWRRGRWVSETGMWIDLDGRFRSPEGEVVRAPRSVSFWVWTAYSEMTPWSQIVREFLSAQAKAKKGDTSELKTFVNTTLGETWEEDVEKADHEQLKARAEPYALRTLPMGVLAVTAGIDVQDDRFEIVVWGWGEGEESWPVDYQVLAANPASEASWDQLDAYLKTTYPHASGQVLGIEAAAIDTGGHFTHQVYNFVRTRGGQRLYAVRGEPAAGKPIKGRATKQDINYKGVMVKRGVRLWHVGTDTAKDLLFGRLKLSTPEPGQSMPGFVHFSDQLPVAFYEQLTAEVRVIQRTPRGEEHRWVKRKSGARNEVLDCTVYAMFAAYCLDLHRYTKPMWDRLRERVAPRQGDLLSDPLPGAIEQLLAVPAEAPATDSSVPEASVPTAHDDNWLGDTDGWLGR</sequence>
<dbReference type="InterPro" id="IPR051220">
    <property type="entry name" value="TFA_Chaperone"/>
</dbReference>
<dbReference type="InterPro" id="IPR008866">
    <property type="entry name" value="Phage_lambda_GpA-like"/>
</dbReference>
<dbReference type="InterPro" id="IPR046454">
    <property type="entry name" value="GpA_endonuclease"/>
</dbReference>
<dbReference type="Gene3D" id="3.40.50.300">
    <property type="entry name" value="P-loop containing nucleotide triphosphate hydrolases"/>
    <property type="match status" value="1"/>
</dbReference>
<dbReference type="RefSeq" id="WP_013956195.1">
    <property type="nucleotide sequence ID" value="NC_015726.1"/>
</dbReference>
<dbReference type="PANTHER" id="PTHR34413">
    <property type="entry name" value="PROPHAGE TAIL FIBER ASSEMBLY PROTEIN HOMOLOG TFAE-RELATED-RELATED"/>
    <property type="match status" value="1"/>
</dbReference>
<gene>
    <name evidence="4" type="ordered locus">CNE_1c11870</name>
</gene>
<dbReference type="Pfam" id="PF20454">
    <property type="entry name" value="GpA_nuclease"/>
    <property type="match status" value="1"/>
</dbReference>
<evidence type="ECO:0000313" key="5">
    <source>
        <dbReference type="Proteomes" id="UP000006798"/>
    </source>
</evidence>
<dbReference type="GO" id="GO:0005524">
    <property type="term" value="F:ATP binding"/>
    <property type="evidence" value="ECO:0007669"/>
    <property type="project" value="InterPro"/>
</dbReference>
<evidence type="ECO:0000256" key="1">
    <source>
        <dbReference type="SAM" id="MobiDB-lite"/>
    </source>
</evidence>
<evidence type="ECO:0000259" key="2">
    <source>
        <dbReference type="Pfam" id="PF05876"/>
    </source>
</evidence>
<dbReference type="HOGENOM" id="CLU_023850_3_0_4"/>
<evidence type="ECO:0000259" key="3">
    <source>
        <dbReference type="Pfam" id="PF20454"/>
    </source>
</evidence>
<dbReference type="InterPro" id="IPR046453">
    <property type="entry name" value="GpA_ATPase"/>
</dbReference>
<feature type="region of interest" description="Disordered" evidence="1">
    <location>
        <begin position="652"/>
        <end position="682"/>
    </location>
</feature>
<feature type="domain" description="Terminase large subunit GpA endonuclease" evidence="3">
    <location>
        <begin position="317"/>
        <end position="613"/>
    </location>
</feature>
<dbReference type="GO" id="GO:0004519">
    <property type="term" value="F:endonuclease activity"/>
    <property type="evidence" value="ECO:0007669"/>
    <property type="project" value="InterPro"/>
</dbReference>
<dbReference type="EMBL" id="CP002877">
    <property type="protein sequence ID" value="AEI76542.1"/>
    <property type="molecule type" value="Genomic_DNA"/>
</dbReference>
<proteinExistence type="inferred from homology"/>
<dbReference type="GeneID" id="34309598"/>
<dbReference type="GO" id="GO:0016887">
    <property type="term" value="F:ATP hydrolysis activity"/>
    <property type="evidence" value="ECO:0007669"/>
    <property type="project" value="InterPro"/>
</dbReference>
<evidence type="ECO:0000313" key="4">
    <source>
        <dbReference type="EMBL" id="AEI76542.1"/>
    </source>
</evidence>
<accession>G0ER24</accession>
<organism evidence="4 5">
    <name type="scientific">Cupriavidus necator (strain ATCC 43291 / DSM 13513 / CCUG 52238 / LMG 8453 / N-1)</name>
    <name type="common">Ralstonia eutropha</name>
    <dbReference type="NCBI Taxonomy" id="1042878"/>
    <lineage>
        <taxon>Bacteria</taxon>
        <taxon>Pseudomonadati</taxon>
        <taxon>Pseudomonadota</taxon>
        <taxon>Betaproteobacteria</taxon>
        <taxon>Burkholderiales</taxon>
        <taxon>Burkholderiaceae</taxon>
        <taxon>Cupriavidus</taxon>
    </lineage>
</organism>
<dbReference type="InterPro" id="IPR027417">
    <property type="entry name" value="P-loop_NTPase"/>
</dbReference>